<evidence type="ECO:0000256" key="1">
    <source>
        <dbReference type="SAM" id="MobiDB-lite"/>
    </source>
</evidence>
<evidence type="ECO:0000313" key="2">
    <source>
        <dbReference type="EMBL" id="MCV7069403.1"/>
    </source>
</evidence>
<evidence type="ECO:0000313" key="3">
    <source>
        <dbReference type="Proteomes" id="UP001140272"/>
    </source>
</evidence>
<accession>A0A9X2Y9Y0</accession>
<sequence>MASHSSSVTPVLRTNAATADTANATHPSRFTAPASQSRERRSSRPATALTATMPRTPLSRNAVDPVASGTHT</sequence>
<dbReference type="AlphaFoldDB" id="A0A9X2Y9Y0"/>
<proteinExistence type="predicted"/>
<reference evidence="2" key="2">
    <citation type="journal article" date="2022" name="BMC Genomics">
        <title>Comparative genome analysis of mycobacteria focusing on tRNA and non-coding RNA.</title>
        <authorList>
            <person name="Behra P.R.K."/>
            <person name="Pettersson B.M.F."/>
            <person name="Ramesh M."/>
            <person name="Das S."/>
            <person name="Dasgupta S."/>
            <person name="Kirsebom L.A."/>
        </authorList>
    </citation>
    <scope>NUCLEOTIDE SEQUENCE</scope>
    <source>
        <strain evidence="2">DSM 45406</strain>
    </source>
</reference>
<organism evidence="2 3">
    <name type="scientific">Mycolicibacterium rufum</name>
    <dbReference type="NCBI Taxonomy" id="318424"/>
    <lineage>
        <taxon>Bacteria</taxon>
        <taxon>Bacillati</taxon>
        <taxon>Actinomycetota</taxon>
        <taxon>Actinomycetes</taxon>
        <taxon>Mycobacteriales</taxon>
        <taxon>Mycobacteriaceae</taxon>
        <taxon>Mycolicibacterium</taxon>
    </lineage>
</organism>
<feature type="compositionally biased region" description="Low complexity" evidence="1">
    <location>
        <begin position="14"/>
        <end position="25"/>
    </location>
</feature>
<comment type="caution">
    <text evidence="2">The sequence shown here is derived from an EMBL/GenBank/DDBJ whole genome shotgun (WGS) entry which is preliminary data.</text>
</comment>
<dbReference type="EMBL" id="JACKRN010000046">
    <property type="protein sequence ID" value="MCV7069403.1"/>
    <property type="molecule type" value="Genomic_DNA"/>
</dbReference>
<reference evidence="2" key="1">
    <citation type="submission" date="2020-07" db="EMBL/GenBank/DDBJ databases">
        <authorList>
            <person name="Pettersson B.M.F."/>
            <person name="Behra P.R.K."/>
            <person name="Ramesh M."/>
            <person name="Das S."/>
            <person name="Dasgupta S."/>
            <person name="Kirsebom L.A."/>
        </authorList>
    </citation>
    <scope>NUCLEOTIDE SEQUENCE</scope>
    <source>
        <strain evidence="2">DSM 45406</strain>
    </source>
</reference>
<name>A0A9X2Y9Y0_9MYCO</name>
<protein>
    <submittedName>
        <fullName evidence="2">Uncharacterized protein</fullName>
    </submittedName>
</protein>
<dbReference type="Proteomes" id="UP001140272">
    <property type="component" value="Unassembled WGS sequence"/>
</dbReference>
<gene>
    <name evidence="2" type="ORF">H7H73_01575</name>
</gene>
<feature type="region of interest" description="Disordered" evidence="1">
    <location>
        <begin position="1"/>
        <end position="72"/>
    </location>
</feature>